<evidence type="ECO:0000256" key="4">
    <source>
        <dbReference type="ARBA" id="ARBA00022679"/>
    </source>
</evidence>
<protein>
    <recommendedName>
        <fullName evidence="11">Hexosyltransferase</fullName>
        <ecNumber evidence="11">2.4.1.-</ecNumber>
    </recommendedName>
</protein>
<dbReference type="InterPro" id="IPR029044">
    <property type="entry name" value="Nucleotide-diphossugar_trans"/>
</dbReference>
<dbReference type="SUPFAM" id="SSF53448">
    <property type="entry name" value="Nucleotide-diphospho-sugar transferases"/>
    <property type="match status" value="1"/>
</dbReference>
<evidence type="ECO:0000256" key="5">
    <source>
        <dbReference type="ARBA" id="ARBA00022692"/>
    </source>
</evidence>
<dbReference type="PANTHER" id="PTHR11214:SF349">
    <property type="entry name" value="BETA-1,3-GALACTOSYLTRANSFERASE BRN"/>
    <property type="match status" value="1"/>
</dbReference>
<dbReference type="GO" id="GO:0016758">
    <property type="term" value="F:hexosyltransferase activity"/>
    <property type="evidence" value="ECO:0007669"/>
    <property type="project" value="InterPro"/>
</dbReference>
<evidence type="ECO:0000256" key="9">
    <source>
        <dbReference type="ARBA" id="ARBA00023136"/>
    </source>
</evidence>
<evidence type="ECO:0000256" key="3">
    <source>
        <dbReference type="ARBA" id="ARBA00022676"/>
    </source>
</evidence>
<dbReference type="InterPro" id="IPR002659">
    <property type="entry name" value="Glyco_trans_31"/>
</dbReference>
<dbReference type="Proteomes" id="UP001186944">
    <property type="component" value="Unassembled WGS sequence"/>
</dbReference>
<sequence>MSPFTKSHQQRVNETRNQVLSLRQGLRGLSEPNEKEKLKLRKSYPKAKVDKVKEIPFSQFKYPIDVDFQELVQKLKRKESPLEPINVYNHSFIVNPEERCEGDVEMLYMIKSSPNNFVRRDSIRNTWANEPLMRNLSFRVMYLTALSTRNAVNALVKWEGDLHRDLLLIDYIDNYYNNTLKTTGGLKWAAEYCGNARYVMFLDDDFYVNTYKMPTLVDFIDKGNYTYGFMGNVMKVAPIRDKSNKWYISVEAYPYDLYPPFVSAGSWIITQDLLQDMNLVIPYTKRFIYDDVFIAIVAYKLKVKPIVIKHFTMTKVSYRTEAFKVTLTSHGYEHSRELSGAWNCTVAYTQKLDLPHYCFSRKKIPRKRITLSESDRARVEARFKVQFEEYLRKKMMRKPNLMM</sequence>
<dbReference type="GO" id="GO:0008194">
    <property type="term" value="F:UDP-glycosyltransferase activity"/>
    <property type="evidence" value="ECO:0007669"/>
    <property type="project" value="TreeGrafter"/>
</dbReference>
<evidence type="ECO:0000256" key="12">
    <source>
        <dbReference type="SAM" id="MobiDB-lite"/>
    </source>
</evidence>
<keyword evidence="6" id="KW-0735">Signal-anchor</keyword>
<keyword evidence="10" id="KW-0325">Glycoprotein</keyword>
<dbReference type="Pfam" id="PF01762">
    <property type="entry name" value="Galactosyl_T"/>
    <property type="match status" value="1"/>
</dbReference>
<organism evidence="13 14">
    <name type="scientific">Pinctada imbricata</name>
    <name type="common">Atlantic pearl-oyster</name>
    <name type="synonym">Pinctada martensii</name>
    <dbReference type="NCBI Taxonomy" id="66713"/>
    <lineage>
        <taxon>Eukaryota</taxon>
        <taxon>Metazoa</taxon>
        <taxon>Spiralia</taxon>
        <taxon>Lophotrochozoa</taxon>
        <taxon>Mollusca</taxon>
        <taxon>Bivalvia</taxon>
        <taxon>Autobranchia</taxon>
        <taxon>Pteriomorphia</taxon>
        <taxon>Pterioida</taxon>
        <taxon>Pterioidea</taxon>
        <taxon>Pteriidae</taxon>
        <taxon>Pinctada</taxon>
    </lineage>
</organism>
<keyword evidence="4" id="KW-0808">Transferase</keyword>
<dbReference type="EMBL" id="VSWD01000013">
    <property type="protein sequence ID" value="KAK3083954.1"/>
    <property type="molecule type" value="Genomic_DNA"/>
</dbReference>
<evidence type="ECO:0000256" key="11">
    <source>
        <dbReference type="RuleBase" id="RU363063"/>
    </source>
</evidence>
<evidence type="ECO:0000313" key="14">
    <source>
        <dbReference type="Proteomes" id="UP001186944"/>
    </source>
</evidence>
<dbReference type="PANTHER" id="PTHR11214">
    <property type="entry name" value="BETA-1,3-N-ACETYLGLUCOSAMINYLTRANSFERASE"/>
    <property type="match status" value="1"/>
</dbReference>
<evidence type="ECO:0000256" key="6">
    <source>
        <dbReference type="ARBA" id="ARBA00022968"/>
    </source>
</evidence>
<keyword evidence="3 11" id="KW-0328">Glycosyltransferase</keyword>
<dbReference type="GO" id="GO:0000139">
    <property type="term" value="C:Golgi membrane"/>
    <property type="evidence" value="ECO:0007669"/>
    <property type="project" value="UniProtKB-SubCell"/>
</dbReference>
<comment type="caution">
    <text evidence="13">The sequence shown here is derived from an EMBL/GenBank/DDBJ whole genome shotgun (WGS) entry which is preliminary data.</text>
</comment>
<keyword evidence="7" id="KW-1133">Transmembrane helix</keyword>
<dbReference type="Gene3D" id="3.90.550.50">
    <property type="match status" value="1"/>
</dbReference>
<evidence type="ECO:0000256" key="7">
    <source>
        <dbReference type="ARBA" id="ARBA00022989"/>
    </source>
</evidence>
<evidence type="ECO:0000313" key="13">
    <source>
        <dbReference type="EMBL" id="KAK3083954.1"/>
    </source>
</evidence>
<evidence type="ECO:0000256" key="1">
    <source>
        <dbReference type="ARBA" id="ARBA00004323"/>
    </source>
</evidence>
<dbReference type="EC" id="2.4.1.-" evidence="11"/>
<dbReference type="AlphaFoldDB" id="A0AA88XER2"/>
<feature type="region of interest" description="Disordered" evidence="12">
    <location>
        <begin position="1"/>
        <end position="38"/>
    </location>
</feature>
<keyword evidence="5" id="KW-0812">Transmembrane</keyword>
<comment type="subcellular location">
    <subcellularLocation>
        <location evidence="1 11">Golgi apparatus membrane</location>
        <topology evidence="1 11">Single-pass type II membrane protein</topology>
    </subcellularLocation>
</comment>
<dbReference type="FunFam" id="3.90.550.50:FF:000001">
    <property type="entry name" value="Hexosyltransferase"/>
    <property type="match status" value="1"/>
</dbReference>
<keyword evidence="8 11" id="KW-0333">Golgi apparatus</keyword>
<gene>
    <name evidence="13" type="ORF">FSP39_005956</name>
</gene>
<proteinExistence type="inferred from homology"/>
<comment type="similarity">
    <text evidence="2 11">Belongs to the glycosyltransferase 31 family.</text>
</comment>
<evidence type="ECO:0000256" key="10">
    <source>
        <dbReference type="ARBA" id="ARBA00023180"/>
    </source>
</evidence>
<accession>A0AA88XER2</accession>
<name>A0AA88XER2_PINIB</name>
<reference evidence="13" key="1">
    <citation type="submission" date="2019-08" db="EMBL/GenBank/DDBJ databases">
        <title>The improved chromosome-level genome for the pearl oyster Pinctada fucata martensii using PacBio sequencing and Hi-C.</title>
        <authorList>
            <person name="Zheng Z."/>
        </authorList>
    </citation>
    <scope>NUCLEOTIDE SEQUENCE</scope>
    <source>
        <strain evidence="13">ZZ-2019</strain>
        <tissue evidence="13">Adductor muscle</tissue>
    </source>
</reference>
<keyword evidence="14" id="KW-1185">Reference proteome</keyword>
<keyword evidence="9" id="KW-0472">Membrane</keyword>
<evidence type="ECO:0000256" key="8">
    <source>
        <dbReference type="ARBA" id="ARBA00023034"/>
    </source>
</evidence>
<feature type="compositionally biased region" description="Polar residues" evidence="12">
    <location>
        <begin position="1"/>
        <end position="21"/>
    </location>
</feature>
<evidence type="ECO:0000256" key="2">
    <source>
        <dbReference type="ARBA" id="ARBA00008661"/>
    </source>
</evidence>
<dbReference type="GO" id="GO:0006493">
    <property type="term" value="P:protein O-linked glycosylation"/>
    <property type="evidence" value="ECO:0007669"/>
    <property type="project" value="TreeGrafter"/>
</dbReference>